<evidence type="ECO:0000259" key="9">
    <source>
        <dbReference type="PROSITE" id="PS51110"/>
    </source>
</evidence>
<keyword evidence="11" id="KW-1185">Reference proteome</keyword>
<reference evidence="10" key="1">
    <citation type="journal article" date="2023" name="Science">
        <title>Genome structures resolve the early diversification of teleost fishes.</title>
        <authorList>
            <person name="Parey E."/>
            <person name="Louis A."/>
            <person name="Montfort J."/>
            <person name="Bouchez O."/>
            <person name="Roques C."/>
            <person name="Iampietro C."/>
            <person name="Lluch J."/>
            <person name="Castinel A."/>
            <person name="Donnadieu C."/>
            <person name="Desvignes T."/>
            <person name="Floi Bucao C."/>
            <person name="Jouanno E."/>
            <person name="Wen M."/>
            <person name="Mejri S."/>
            <person name="Dirks R."/>
            <person name="Jansen H."/>
            <person name="Henkel C."/>
            <person name="Chen W.J."/>
            <person name="Zahm M."/>
            <person name="Cabau C."/>
            <person name="Klopp C."/>
            <person name="Thompson A.W."/>
            <person name="Robinson-Rechavi M."/>
            <person name="Braasch I."/>
            <person name="Lecointre G."/>
            <person name="Bobe J."/>
            <person name="Postlethwait J.H."/>
            <person name="Berthelot C."/>
            <person name="Roest Crollius H."/>
            <person name="Guiguen Y."/>
        </authorList>
    </citation>
    <scope>NUCLEOTIDE SEQUENCE</scope>
    <source>
        <strain evidence="10">Concon-B</strain>
    </source>
</reference>
<sequence length="355" mass="39185">MTAVGFVLVALLVSQSAVLARVEPAHIRPSATQGSCKDCVQILQLFTETVSNPDTQELLRNTLDDLCAGVPGGEAREACLSKTKQYLPIASHFLGKFMKPSETCVFFGLCGSLSEGKEEELLTNHIADGDMASVAPVRGTHPVVQISPQCTFCIFIIKKLEEMLPQERTEEIIVKVLDKVCSILPGPYKDQCEHFIDKYGKQLIEFLLSSAAPHTICVLLQLCLFREPPLLEMPPPMACDSCLALSALSRLHLGSNLTDSRTASFLESVCQQYPLAVPKCEVFTQRFGPRLQRILGKQGDALDMCQKEELCVPAEEEAGLLGADRCTWGRDYVCADMRTAQECDSVPFCQKYMWN</sequence>
<name>A0A9Q1DA08_CONCO</name>
<feature type="signal peptide" evidence="7">
    <location>
        <begin position="1"/>
        <end position="20"/>
    </location>
</feature>
<keyword evidence="6" id="KW-0325">Glycoprotein</keyword>
<dbReference type="SMART" id="SM00741">
    <property type="entry name" value="SapB"/>
    <property type="match status" value="3"/>
</dbReference>
<dbReference type="InterPro" id="IPR008373">
    <property type="entry name" value="Saposin"/>
</dbReference>
<dbReference type="GO" id="GO:0016020">
    <property type="term" value="C:membrane"/>
    <property type="evidence" value="ECO:0007669"/>
    <property type="project" value="GOC"/>
</dbReference>
<dbReference type="PANTHER" id="PTHR11480">
    <property type="entry name" value="SAPOSIN-RELATED"/>
    <property type="match status" value="1"/>
</dbReference>
<evidence type="ECO:0000313" key="11">
    <source>
        <dbReference type="Proteomes" id="UP001152803"/>
    </source>
</evidence>
<comment type="caution">
    <text evidence="10">The sequence shown here is derived from an EMBL/GenBank/DDBJ whole genome shotgun (WGS) entry which is preliminary data.</text>
</comment>
<evidence type="ECO:0000256" key="2">
    <source>
        <dbReference type="ARBA" id="ARBA00022525"/>
    </source>
</evidence>
<evidence type="ECO:0000256" key="7">
    <source>
        <dbReference type="SAM" id="SignalP"/>
    </source>
</evidence>
<dbReference type="SUPFAM" id="SSF47862">
    <property type="entry name" value="Saposin"/>
    <property type="match status" value="3"/>
</dbReference>
<protein>
    <recommendedName>
        <fullName evidence="12">Prosaposin</fullName>
    </recommendedName>
</protein>
<feature type="domain" description="Saposin B-type" evidence="8">
    <location>
        <begin position="146"/>
        <end position="227"/>
    </location>
</feature>
<dbReference type="Pfam" id="PF02199">
    <property type="entry name" value="SapA"/>
    <property type="match status" value="1"/>
</dbReference>
<evidence type="ECO:0000313" key="10">
    <source>
        <dbReference type="EMBL" id="KAJ8263607.1"/>
    </source>
</evidence>
<evidence type="ECO:0000256" key="6">
    <source>
        <dbReference type="ARBA" id="ARBA00023180"/>
    </source>
</evidence>
<dbReference type="PROSITE" id="PS51110">
    <property type="entry name" value="SAP_A"/>
    <property type="match status" value="1"/>
</dbReference>
<dbReference type="InterPro" id="IPR003119">
    <property type="entry name" value="SAP_A"/>
</dbReference>
<dbReference type="OrthoDB" id="8889685at2759"/>
<gene>
    <name evidence="10" type="ORF">COCON_G00160640</name>
</gene>
<dbReference type="GO" id="GO:0005764">
    <property type="term" value="C:lysosome"/>
    <property type="evidence" value="ECO:0007669"/>
    <property type="project" value="InterPro"/>
</dbReference>
<comment type="subcellular location">
    <subcellularLocation>
        <location evidence="1">Secreted</location>
    </subcellularLocation>
</comment>
<dbReference type="InterPro" id="IPR008138">
    <property type="entry name" value="SapB_2"/>
</dbReference>
<dbReference type="PANTHER" id="PTHR11480:SF99">
    <property type="entry name" value="SURFACTANT PROTEIN BB"/>
    <property type="match status" value="1"/>
</dbReference>
<feature type="domain" description="Saposin A-type" evidence="9">
    <location>
        <begin position="319"/>
        <end position="355"/>
    </location>
</feature>
<dbReference type="SMART" id="SM00162">
    <property type="entry name" value="SAPA"/>
    <property type="match status" value="1"/>
</dbReference>
<dbReference type="GO" id="GO:0005576">
    <property type="term" value="C:extracellular region"/>
    <property type="evidence" value="ECO:0007669"/>
    <property type="project" value="UniProtKB-SubCell"/>
</dbReference>
<keyword evidence="3 7" id="KW-0732">Signal</keyword>
<dbReference type="InterPro" id="IPR011001">
    <property type="entry name" value="Saposin-like"/>
</dbReference>
<dbReference type="PRINTS" id="PR01797">
    <property type="entry name" value="SAPOSIN"/>
</dbReference>
<evidence type="ECO:0000256" key="5">
    <source>
        <dbReference type="ARBA" id="ARBA00023157"/>
    </source>
</evidence>
<dbReference type="Pfam" id="PF03489">
    <property type="entry name" value="SapB_2"/>
    <property type="match status" value="1"/>
</dbReference>
<dbReference type="InterPro" id="IPR051428">
    <property type="entry name" value="Sphingo_Act-Surfact_Prot"/>
</dbReference>
<dbReference type="GO" id="GO:0006665">
    <property type="term" value="P:sphingolipid metabolic process"/>
    <property type="evidence" value="ECO:0007669"/>
    <property type="project" value="InterPro"/>
</dbReference>
<proteinExistence type="predicted"/>
<dbReference type="InterPro" id="IPR008139">
    <property type="entry name" value="SaposinB_dom"/>
</dbReference>
<dbReference type="Pfam" id="PF05184">
    <property type="entry name" value="SapB_1"/>
    <property type="match status" value="1"/>
</dbReference>
<dbReference type="Gene3D" id="1.10.225.10">
    <property type="entry name" value="Saposin-like"/>
    <property type="match status" value="3"/>
</dbReference>
<evidence type="ECO:0000256" key="3">
    <source>
        <dbReference type="ARBA" id="ARBA00022729"/>
    </source>
</evidence>
<accession>A0A9Q1DA08</accession>
<feature type="domain" description="Saposin B-type" evidence="8">
    <location>
        <begin position="32"/>
        <end position="114"/>
    </location>
</feature>
<evidence type="ECO:0000256" key="4">
    <source>
        <dbReference type="ARBA" id="ARBA00022737"/>
    </source>
</evidence>
<dbReference type="Proteomes" id="UP001152803">
    <property type="component" value="Unassembled WGS sequence"/>
</dbReference>
<evidence type="ECO:0008006" key="12">
    <source>
        <dbReference type="Google" id="ProtNLM"/>
    </source>
</evidence>
<keyword evidence="5" id="KW-1015">Disulfide bond</keyword>
<dbReference type="PROSITE" id="PS50015">
    <property type="entry name" value="SAP_B"/>
    <property type="match status" value="3"/>
</dbReference>
<organism evidence="10 11">
    <name type="scientific">Conger conger</name>
    <name type="common">Conger eel</name>
    <name type="synonym">Muraena conger</name>
    <dbReference type="NCBI Taxonomy" id="82655"/>
    <lineage>
        <taxon>Eukaryota</taxon>
        <taxon>Metazoa</taxon>
        <taxon>Chordata</taxon>
        <taxon>Craniata</taxon>
        <taxon>Vertebrata</taxon>
        <taxon>Euteleostomi</taxon>
        <taxon>Actinopterygii</taxon>
        <taxon>Neopterygii</taxon>
        <taxon>Teleostei</taxon>
        <taxon>Anguilliformes</taxon>
        <taxon>Congridae</taxon>
        <taxon>Conger</taxon>
    </lineage>
</organism>
<dbReference type="AlphaFoldDB" id="A0A9Q1DA08"/>
<feature type="domain" description="Saposin B-type" evidence="8">
    <location>
        <begin position="235"/>
        <end position="315"/>
    </location>
</feature>
<evidence type="ECO:0000256" key="1">
    <source>
        <dbReference type="ARBA" id="ARBA00004613"/>
    </source>
</evidence>
<keyword evidence="4" id="KW-0677">Repeat</keyword>
<keyword evidence="2" id="KW-0964">Secreted</keyword>
<dbReference type="InterPro" id="IPR007856">
    <property type="entry name" value="SapB_1"/>
</dbReference>
<feature type="chain" id="PRO_5040347123" description="Prosaposin" evidence="7">
    <location>
        <begin position="21"/>
        <end position="355"/>
    </location>
</feature>
<dbReference type="EMBL" id="JAFJMO010000011">
    <property type="protein sequence ID" value="KAJ8263607.1"/>
    <property type="molecule type" value="Genomic_DNA"/>
</dbReference>
<evidence type="ECO:0000259" key="8">
    <source>
        <dbReference type="PROSITE" id="PS50015"/>
    </source>
</evidence>